<protein>
    <recommendedName>
        <fullName evidence="2">P-type ATPase N-terminal domain-containing protein</fullName>
    </recommendedName>
</protein>
<dbReference type="SUPFAM" id="SSF81665">
    <property type="entry name" value="Calcium ATPase, transmembrane domain M"/>
    <property type="match status" value="1"/>
</dbReference>
<reference evidence="3 4" key="1">
    <citation type="journal article" date="2017" name="Nat. Commun.">
        <title>Genome assembly with in vitro proximity ligation data and whole-genome triplication in lettuce.</title>
        <authorList>
            <person name="Reyes-Chin-Wo S."/>
            <person name="Wang Z."/>
            <person name="Yang X."/>
            <person name="Kozik A."/>
            <person name="Arikit S."/>
            <person name="Song C."/>
            <person name="Xia L."/>
            <person name="Froenicke L."/>
            <person name="Lavelle D.O."/>
            <person name="Truco M.J."/>
            <person name="Xia R."/>
            <person name="Zhu S."/>
            <person name="Xu C."/>
            <person name="Xu H."/>
            <person name="Xu X."/>
            <person name="Cox K."/>
            <person name="Korf I."/>
            <person name="Meyers B.C."/>
            <person name="Michelmore R.W."/>
        </authorList>
    </citation>
    <scope>NUCLEOTIDE SEQUENCE [LARGE SCALE GENOMIC DNA]</scope>
    <source>
        <strain evidence="4">cv. Salinas</strain>
        <tissue evidence="3">Seedlings</tissue>
    </source>
</reference>
<dbReference type="Proteomes" id="UP000235145">
    <property type="component" value="Unassembled WGS sequence"/>
</dbReference>
<evidence type="ECO:0000256" key="1">
    <source>
        <dbReference type="SAM" id="Phobius"/>
    </source>
</evidence>
<keyword evidence="4" id="KW-1185">Reference proteome</keyword>
<name>A0A9R1XSV5_LACSA</name>
<dbReference type="InterPro" id="IPR032631">
    <property type="entry name" value="P-type_ATPase_N"/>
</dbReference>
<evidence type="ECO:0000313" key="4">
    <source>
        <dbReference type="Proteomes" id="UP000235145"/>
    </source>
</evidence>
<feature type="transmembrane region" description="Helical" evidence="1">
    <location>
        <begin position="47"/>
        <end position="65"/>
    </location>
</feature>
<feature type="domain" description="P-type ATPase N-terminal" evidence="2">
    <location>
        <begin position="12"/>
        <end position="68"/>
    </location>
</feature>
<comment type="caution">
    <text evidence="3">The sequence shown here is derived from an EMBL/GenBank/DDBJ whole genome shotgun (WGS) entry which is preliminary data.</text>
</comment>
<dbReference type="InterPro" id="IPR023298">
    <property type="entry name" value="ATPase_P-typ_TM_dom_sf"/>
</dbReference>
<dbReference type="PANTHER" id="PTHR24092">
    <property type="entry name" value="PROBABLE PHOSPHOLIPID-TRANSPORTING ATPASE"/>
    <property type="match status" value="1"/>
</dbReference>
<organism evidence="3 4">
    <name type="scientific">Lactuca sativa</name>
    <name type="common">Garden lettuce</name>
    <dbReference type="NCBI Taxonomy" id="4236"/>
    <lineage>
        <taxon>Eukaryota</taxon>
        <taxon>Viridiplantae</taxon>
        <taxon>Streptophyta</taxon>
        <taxon>Embryophyta</taxon>
        <taxon>Tracheophyta</taxon>
        <taxon>Spermatophyta</taxon>
        <taxon>Magnoliopsida</taxon>
        <taxon>eudicotyledons</taxon>
        <taxon>Gunneridae</taxon>
        <taxon>Pentapetalae</taxon>
        <taxon>asterids</taxon>
        <taxon>campanulids</taxon>
        <taxon>Asterales</taxon>
        <taxon>Asteraceae</taxon>
        <taxon>Cichorioideae</taxon>
        <taxon>Cichorieae</taxon>
        <taxon>Lactucinae</taxon>
        <taxon>Lactuca</taxon>
    </lineage>
</organism>
<evidence type="ECO:0000313" key="3">
    <source>
        <dbReference type="EMBL" id="KAJ0218147.1"/>
    </source>
</evidence>
<dbReference type="PANTHER" id="PTHR24092:SF157">
    <property type="entry name" value="PHOSPHOLIPID-TRANSPORTING ATPASE"/>
    <property type="match status" value="1"/>
</dbReference>
<accession>A0A9R1XSV5</accession>
<gene>
    <name evidence="3" type="ORF">LSAT_V11C300119900</name>
</gene>
<dbReference type="Pfam" id="PF16209">
    <property type="entry name" value="PhoLip_ATPase_N"/>
    <property type="match status" value="1"/>
</dbReference>
<dbReference type="EMBL" id="NBSK02000003">
    <property type="protein sequence ID" value="KAJ0218147.1"/>
    <property type="molecule type" value="Genomic_DNA"/>
</dbReference>
<proteinExistence type="predicted"/>
<dbReference type="AlphaFoldDB" id="A0A9R1XSV5"/>
<sequence length="247" mass="28220">MSRVVIINASVRHTDRSYKYASNVVRKTTYNVATLLPKSLFEQFRRVANLYFPLVAMLSLTPFTPFFPLRLIVPLVFVVGVNLVKEGVEDWCRLLKERVVNSRTVKVLTRNGTSFANKHWKVLRVGDVIKDPNLSLYTFVGNLVLEDEDVIISPYPLSASQLLLRDSKLQNTEYAYGVVVYTGPDTKVVRNFMTLPFKWSKVEIGVGQGDICFVLNADNHFLDHLHQFLSIHHRGNIRTVVPSISRR</sequence>
<keyword evidence="1" id="KW-0812">Transmembrane</keyword>
<keyword evidence="1" id="KW-1133">Transmembrane helix</keyword>
<keyword evidence="1" id="KW-0472">Membrane</keyword>
<evidence type="ECO:0000259" key="2">
    <source>
        <dbReference type="Pfam" id="PF16209"/>
    </source>
</evidence>